<evidence type="ECO:0000313" key="2">
    <source>
        <dbReference type="EMBL" id="KRX87998.1"/>
    </source>
</evidence>
<dbReference type="STRING" id="6337.A0A0V0XJG3"/>
<keyword evidence="1" id="KW-1133">Transmembrane helix</keyword>
<dbReference type="EMBL" id="JYDU01000256">
    <property type="protein sequence ID" value="KRX87998.1"/>
    <property type="molecule type" value="Genomic_DNA"/>
</dbReference>
<comment type="caution">
    <text evidence="2">The sequence shown here is derived from an EMBL/GenBank/DDBJ whole genome shotgun (WGS) entry which is preliminary data.</text>
</comment>
<keyword evidence="1" id="KW-0472">Membrane</keyword>
<dbReference type="Pfam" id="PF01275">
    <property type="entry name" value="Myelin_PLP"/>
    <property type="match status" value="1"/>
</dbReference>
<dbReference type="GO" id="GO:0005886">
    <property type="term" value="C:plasma membrane"/>
    <property type="evidence" value="ECO:0007669"/>
    <property type="project" value="TreeGrafter"/>
</dbReference>
<dbReference type="Proteomes" id="UP000054815">
    <property type="component" value="Unassembled WGS sequence"/>
</dbReference>
<proteinExistence type="predicted"/>
<organism evidence="2 3">
    <name type="scientific">Trichinella pseudospiralis</name>
    <name type="common">Parasitic roundworm</name>
    <dbReference type="NCBI Taxonomy" id="6337"/>
    <lineage>
        <taxon>Eukaryota</taxon>
        <taxon>Metazoa</taxon>
        <taxon>Ecdysozoa</taxon>
        <taxon>Nematoda</taxon>
        <taxon>Enoplea</taxon>
        <taxon>Dorylaimia</taxon>
        <taxon>Trichinellida</taxon>
        <taxon>Trichinellidae</taxon>
        <taxon>Trichinella</taxon>
    </lineage>
</organism>
<dbReference type="PRINTS" id="PR00214">
    <property type="entry name" value="MYELINPLP"/>
</dbReference>
<feature type="transmembrane region" description="Helical" evidence="1">
    <location>
        <begin position="158"/>
        <end position="181"/>
    </location>
</feature>
<gene>
    <name evidence="2" type="primary">Gpm6b</name>
    <name evidence="2" type="ORF">T4E_11317</name>
</gene>
<keyword evidence="1" id="KW-0812">Transmembrane</keyword>
<dbReference type="PANTHER" id="PTHR11683:SF12">
    <property type="entry name" value="M6, ISOFORM F"/>
    <property type="match status" value="1"/>
</dbReference>
<evidence type="ECO:0000313" key="3">
    <source>
        <dbReference type="Proteomes" id="UP000054815"/>
    </source>
</evidence>
<feature type="transmembrane region" description="Helical" evidence="1">
    <location>
        <begin position="202"/>
        <end position="225"/>
    </location>
</feature>
<accession>A0A0V0XJG3</accession>
<feature type="transmembrane region" description="Helical" evidence="1">
    <location>
        <begin position="288"/>
        <end position="313"/>
    </location>
</feature>
<reference evidence="2 3" key="1">
    <citation type="submission" date="2015-01" db="EMBL/GenBank/DDBJ databases">
        <title>Evolution of Trichinella species and genotypes.</title>
        <authorList>
            <person name="Korhonen P.K."/>
            <person name="Edoardo P."/>
            <person name="Giuseppe L.R."/>
            <person name="Gasser R.B."/>
        </authorList>
    </citation>
    <scope>NUCLEOTIDE SEQUENCE [LARGE SCALE GENOMIC DNA]</scope>
    <source>
        <strain evidence="2">ISS141</strain>
    </source>
</reference>
<dbReference type="InterPro" id="IPR001614">
    <property type="entry name" value="Myelin_PLP"/>
</dbReference>
<feature type="transmembrane region" description="Helical" evidence="1">
    <location>
        <begin position="109"/>
        <end position="130"/>
    </location>
</feature>
<name>A0A0V0XJG3_TRIPS</name>
<dbReference type="PANTHER" id="PTHR11683">
    <property type="entry name" value="MYELIN PROTEOLIPID"/>
    <property type="match status" value="1"/>
</dbReference>
<dbReference type="GO" id="GO:0031175">
    <property type="term" value="P:neuron projection development"/>
    <property type="evidence" value="ECO:0007669"/>
    <property type="project" value="TreeGrafter"/>
</dbReference>
<dbReference type="AlphaFoldDB" id="A0A0V0XJG3"/>
<evidence type="ECO:0000256" key="1">
    <source>
        <dbReference type="SAM" id="Phobius"/>
    </source>
</evidence>
<feature type="transmembrane region" description="Helical" evidence="1">
    <location>
        <begin position="48"/>
        <end position="67"/>
    </location>
</feature>
<sequence>MVFVVLYLIFICHGIAYCTVRTVRLTTKLTPRSEFCFTAHFHVFTGEYFYFSFWNICLVGKVLLSVLPWSGRIDRTFVQIETDKTWKNSINMEMIAPIGRPSSIGRVPFASLIALSITWIGVAVFAAMNFQAVNASLQQLRSVFNAEIHWLNKVQLSFIVSAVIMFVFAGLLTVIGALATGSTRDRVYYGWKARLGGRISTALFLTLTYLVHIFWLAIFTVVVSLCFVNCILKRLCATVPAYTVDDCLDLSLFSVFFGDMRSSETWKLCGAALQQFCVLTESANNYYIVSYFASLAVLLGLVHFMICLSANYAHIKDGFKYSELKEIQLIDETELKRYPQRRFN</sequence>
<protein>
    <submittedName>
        <fullName evidence="2">Neuronal membrane glycoprotein M6-b</fullName>
    </submittedName>
</protein>